<dbReference type="InterPro" id="IPR011707">
    <property type="entry name" value="Cu-oxidase-like_N"/>
</dbReference>
<comment type="similarity">
    <text evidence="1">Belongs to the multicopper oxidase family.</text>
</comment>
<gene>
    <name evidence="4" type="ORF">Pyn_07239</name>
</gene>
<organism evidence="4 5">
    <name type="scientific">Prunus yedoensis var. nudiflora</name>
    <dbReference type="NCBI Taxonomy" id="2094558"/>
    <lineage>
        <taxon>Eukaryota</taxon>
        <taxon>Viridiplantae</taxon>
        <taxon>Streptophyta</taxon>
        <taxon>Embryophyta</taxon>
        <taxon>Tracheophyta</taxon>
        <taxon>Spermatophyta</taxon>
        <taxon>Magnoliopsida</taxon>
        <taxon>eudicotyledons</taxon>
        <taxon>Gunneridae</taxon>
        <taxon>Pentapetalae</taxon>
        <taxon>rosids</taxon>
        <taxon>fabids</taxon>
        <taxon>Rosales</taxon>
        <taxon>Rosaceae</taxon>
        <taxon>Amygdaloideae</taxon>
        <taxon>Amygdaleae</taxon>
        <taxon>Prunus</taxon>
    </lineage>
</organism>
<feature type="domain" description="Plastocyanin-like" evidence="3">
    <location>
        <begin position="37"/>
        <end position="72"/>
    </location>
</feature>
<feature type="signal peptide" evidence="2">
    <location>
        <begin position="1"/>
        <end position="26"/>
    </location>
</feature>
<comment type="caution">
    <text evidence="4">The sequence shown here is derived from an EMBL/GenBank/DDBJ whole genome shotgun (WGS) entry which is preliminary data.</text>
</comment>
<dbReference type="SUPFAM" id="SSF49503">
    <property type="entry name" value="Cupredoxins"/>
    <property type="match status" value="1"/>
</dbReference>
<feature type="chain" id="PRO_5016282879" evidence="2">
    <location>
        <begin position="27"/>
        <end position="73"/>
    </location>
</feature>
<dbReference type="STRING" id="2094558.A0A314UYZ8"/>
<evidence type="ECO:0000256" key="1">
    <source>
        <dbReference type="ARBA" id="ARBA00010609"/>
    </source>
</evidence>
<protein>
    <submittedName>
        <fullName evidence="4">Monocopper oxidase-like protein SKS1</fullName>
    </submittedName>
</protein>
<proteinExistence type="inferred from homology"/>
<evidence type="ECO:0000313" key="5">
    <source>
        <dbReference type="Proteomes" id="UP000250321"/>
    </source>
</evidence>
<accession>A0A314UYZ8</accession>
<dbReference type="AlphaFoldDB" id="A0A314UYZ8"/>
<dbReference type="OrthoDB" id="2121828at2759"/>
<dbReference type="GO" id="GO:0005507">
    <property type="term" value="F:copper ion binding"/>
    <property type="evidence" value="ECO:0007669"/>
    <property type="project" value="InterPro"/>
</dbReference>
<dbReference type="Pfam" id="PF07732">
    <property type="entry name" value="Cu-oxidase_3"/>
    <property type="match status" value="1"/>
</dbReference>
<keyword evidence="2" id="KW-0732">Signal</keyword>
<reference evidence="4 5" key="1">
    <citation type="submission" date="2018-02" db="EMBL/GenBank/DDBJ databases">
        <title>Draft genome of wild Prunus yedoensis var. nudiflora.</title>
        <authorList>
            <person name="Baek S."/>
            <person name="Kim J.-H."/>
            <person name="Choi K."/>
            <person name="Kim G.-B."/>
            <person name="Cho A."/>
            <person name="Jang H."/>
            <person name="Shin C.-H."/>
            <person name="Yu H.-J."/>
            <person name="Mun J.-H."/>
        </authorList>
    </citation>
    <scope>NUCLEOTIDE SEQUENCE [LARGE SCALE GENOMIC DNA]</scope>
    <source>
        <strain evidence="5">cv. Jeju island</strain>
        <tissue evidence="4">Leaf</tissue>
    </source>
</reference>
<sequence>MALFGLSLFTLFSLTHIVLLSTLCSAADPVVSFDFRVSYITASPLGVPQRVIAVNEKFPGPPINATTNNNVIC</sequence>
<dbReference type="Gene3D" id="2.60.40.420">
    <property type="entry name" value="Cupredoxins - blue copper proteins"/>
    <property type="match status" value="1"/>
</dbReference>
<evidence type="ECO:0000259" key="3">
    <source>
        <dbReference type="Pfam" id="PF07732"/>
    </source>
</evidence>
<name>A0A314UYZ8_PRUYE</name>
<keyword evidence="5" id="KW-1185">Reference proteome</keyword>
<dbReference type="EMBL" id="PJQY01002783">
    <property type="protein sequence ID" value="PQM42710.1"/>
    <property type="molecule type" value="Genomic_DNA"/>
</dbReference>
<evidence type="ECO:0000256" key="2">
    <source>
        <dbReference type="SAM" id="SignalP"/>
    </source>
</evidence>
<dbReference type="Proteomes" id="UP000250321">
    <property type="component" value="Unassembled WGS sequence"/>
</dbReference>
<dbReference type="InterPro" id="IPR008972">
    <property type="entry name" value="Cupredoxin"/>
</dbReference>
<evidence type="ECO:0000313" key="4">
    <source>
        <dbReference type="EMBL" id="PQM42710.1"/>
    </source>
</evidence>